<protein>
    <submittedName>
        <fullName evidence="3">Phasin</fullName>
    </submittedName>
</protein>
<evidence type="ECO:0000259" key="2">
    <source>
        <dbReference type="Pfam" id="PF09361"/>
    </source>
</evidence>
<organism evidence="3 4">
    <name type="scientific">Brevundimonas subvibrioides</name>
    <dbReference type="NCBI Taxonomy" id="74313"/>
    <lineage>
        <taxon>Bacteria</taxon>
        <taxon>Pseudomonadati</taxon>
        <taxon>Pseudomonadota</taxon>
        <taxon>Alphaproteobacteria</taxon>
        <taxon>Caulobacterales</taxon>
        <taxon>Caulobacteraceae</taxon>
        <taxon>Brevundimonas</taxon>
    </lineage>
</organism>
<feature type="region of interest" description="Disordered" evidence="1">
    <location>
        <begin position="1"/>
        <end position="29"/>
    </location>
</feature>
<name>A0A258FUQ2_9CAUL</name>
<feature type="domain" description="Phasin" evidence="2">
    <location>
        <begin position="63"/>
        <end position="156"/>
    </location>
</feature>
<sequence>MTMLDKSLRAGKRAVRNAQTATTNADHGGEMMRAASDVIAARMAIMAEGFANPMKADVREMSLMGTEKMEAMSASAAAVAGTLGDLAARTSKSAMDEMGHAARAASAMAAAKTPQGAASAQMSYAMGWWSRASTQMLSLNTELLKAQADALKPIHAAATANARRLKK</sequence>
<dbReference type="EMBL" id="NCEB01000003">
    <property type="protein sequence ID" value="OYX35694.1"/>
    <property type="molecule type" value="Genomic_DNA"/>
</dbReference>
<dbReference type="InterPro" id="IPR018968">
    <property type="entry name" value="Phasin"/>
</dbReference>
<proteinExistence type="predicted"/>
<evidence type="ECO:0000256" key="1">
    <source>
        <dbReference type="SAM" id="MobiDB-lite"/>
    </source>
</evidence>
<accession>A0A258FUQ2</accession>
<gene>
    <name evidence="3" type="ORF">B7Z01_02025</name>
</gene>
<dbReference type="AlphaFoldDB" id="A0A258FUQ2"/>
<reference evidence="3 4" key="1">
    <citation type="submission" date="2017-03" db="EMBL/GenBank/DDBJ databases">
        <title>Lifting the veil on microbial sulfur biogeochemistry in mining wastewaters.</title>
        <authorList>
            <person name="Kantor R.S."/>
            <person name="Colenbrander Nelson T."/>
            <person name="Marshall S."/>
            <person name="Bennett D."/>
            <person name="Apte S."/>
            <person name="Camacho D."/>
            <person name="Thomas B.C."/>
            <person name="Warren L.A."/>
            <person name="Banfield J.F."/>
        </authorList>
    </citation>
    <scope>NUCLEOTIDE SEQUENCE [LARGE SCALE GENOMIC DNA]</scope>
    <source>
        <strain evidence="3">32-69-9</strain>
    </source>
</reference>
<comment type="caution">
    <text evidence="3">The sequence shown here is derived from an EMBL/GenBank/DDBJ whole genome shotgun (WGS) entry which is preliminary data.</text>
</comment>
<evidence type="ECO:0000313" key="3">
    <source>
        <dbReference type="EMBL" id="OYX35694.1"/>
    </source>
</evidence>
<dbReference type="Proteomes" id="UP000215595">
    <property type="component" value="Unassembled WGS sequence"/>
</dbReference>
<evidence type="ECO:0000313" key="4">
    <source>
        <dbReference type="Proteomes" id="UP000215595"/>
    </source>
</evidence>
<dbReference type="Pfam" id="PF09361">
    <property type="entry name" value="Phasin_2"/>
    <property type="match status" value="1"/>
</dbReference>